<dbReference type="PROSITE" id="PS50893">
    <property type="entry name" value="ABC_TRANSPORTER_2"/>
    <property type="match status" value="1"/>
</dbReference>
<keyword evidence="7" id="KW-0067">ATP-binding</keyword>
<dbReference type="Gene3D" id="3.40.50.300">
    <property type="entry name" value="P-loop containing nucleotide triphosphate hydrolases"/>
    <property type="match status" value="1"/>
</dbReference>
<dbReference type="Pfam" id="PF00005">
    <property type="entry name" value="ABC_tran"/>
    <property type="match status" value="1"/>
</dbReference>
<proteinExistence type="inferred from homology"/>
<evidence type="ECO:0000256" key="6">
    <source>
        <dbReference type="ARBA" id="ARBA00022741"/>
    </source>
</evidence>
<dbReference type="PROSITE" id="PS00211">
    <property type="entry name" value="ABC_TRANSPORTER_1"/>
    <property type="match status" value="1"/>
</dbReference>
<dbReference type="EC" id="4.3.3.6" evidence="3"/>
<dbReference type="EMBL" id="JANBTW010000004">
    <property type="protein sequence ID" value="KAJ2680533.1"/>
    <property type="molecule type" value="Genomic_DNA"/>
</dbReference>
<dbReference type="InterPro" id="IPR017871">
    <property type="entry name" value="ABC_transporter-like_CS"/>
</dbReference>
<evidence type="ECO:0000256" key="4">
    <source>
        <dbReference type="ARBA" id="ARBA00022448"/>
    </source>
</evidence>
<dbReference type="InterPro" id="IPR013785">
    <property type="entry name" value="Aldolase_TIM"/>
</dbReference>
<dbReference type="InterPro" id="IPR001852">
    <property type="entry name" value="PdxS/SNZ"/>
</dbReference>
<dbReference type="SMART" id="SM00382">
    <property type="entry name" value="AAA"/>
    <property type="match status" value="1"/>
</dbReference>
<feature type="region of interest" description="Disordered" evidence="15">
    <location>
        <begin position="408"/>
        <end position="429"/>
    </location>
</feature>
<keyword evidence="10" id="KW-0472">Membrane</keyword>
<dbReference type="GO" id="GO:0005524">
    <property type="term" value="F:ATP binding"/>
    <property type="evidence" value="ECO:0007669"/>
    <property type="project" value="UniProtKB-KW"/>
</dbReference>
<comment type="pathway">
    <text evidence="1">Cofactor biosynthesis; pyridoxal 5'-phosphate biosynthesis.</text>
</comment>
<dbReference type="Pfam" id="PF01680">
    <property type="entry name" value="SOR_SNZ"/>
    <property type="match status" value="1"/>
</dbReference>
<dbReference type="GO" id="GO:0006520">
    <property type="term" value="P:amino acid metabolic process"/>
    <property type="evidence" value="ECO:0007669"/>
    <property type="project" value="TreeGrafter"/>
</dbReference>
<dbReference type="InterPro" id="IPR011060">
    <property type="entry name" value="RibuloseP-bd_barrel"/>
</dbReference>
<evidence type="ECO:0000313" key="18">
    <source>
        <dbReference type="Proteomes" id="UP001151518"/>
    </source>
</evidence>
<evidence type="ECO:0000256" key="12">
    <source>
        <dbReference type="ARBA" id="ARBA00023270"/>
    </source>
</evidence>
<dbReference type="InterPro" id="IPR003439">
    <property type="entry name" value="ABC_transporter-like_ATP-bd"/>
</dbReference>
<accession>A0A9W8GC50</accession>
<keyword evidence="5" id="KW-0812">Transmembrane</keyword>
<dbReference type="Proteomes" id="UP001151518">
    <property type="component" value="Unassembled WGS sequence"/>
</dbReference>
<dbReference type="SUPFAM" id="SSF52540">
    <property type="entry name" value="P-loop containing nucleoside triphosphate hydrolases"/>
    <property type="match status" value="1"/>
</dbReference>
<dbReference type="PANTHER" id="PTHR31829">
    <property type="entry name" value="PYRIDOXAL 5'-PHOSPHATE SYNTHASE SUBUNIT SNZ1-RELATED"/>
    <property type="match status" value="1"/>
</dbReference>
<dbReference type="GO" id="GO:0008615">
    <property type="term" value="P:pyridoxine biosynthetic process"/>
    <property type="evidence" value="ECO:0007669"/>
    <property type="project" value="TreeGrafter"/>
</dbReference>
<dbReference type="NCBIfam" id="NF003215">
    <property type="entry name" value="PRK04180.1"/>
    <property type="match status" value="1"/>
</dbReference>
<keyword evidence="9" id="KW-1133">Transmembrane helix</keyword>
<dbReference type="FunFam" id="3.40.50.300:FF:000630">
    <property type="entry name" value="ATP-binding cassette (ABC) transporter, putative"/>
    <property type="match status" value="1"/>
</dbReference>
<evidence type="ECO:0000256" key="11">
    <source>
        <dbReference type="ARBA" id="ARBA00023239"/>
    </source>
</evidence>
<feature type="domain" description="ABC transporter" evidence="16">
    <location>
        <begin position="288"/>
        <end position="553"/>
    </location>
</feature>
<comment type="caution">
    <text evidence="17">The sequence shown here is derived from an EMBL/GenBank/DDBJ whole genome shotgun (WGS) entry which is preliminary data.</text>
</comment>
<dbReference type="PROSITE" id="PS01235">
    <property type="entry name" value="PDXS_SNZ_1"/>
    <property type="match status" value="1"/>
</dbReference>
<evidence type="ECO:0000256" key="2">
    <source>
        <dbReference type="ARBA" id="ARBA00007281"/>
    </source>
</evidence>
<name>A0A9W8GC50_9FUNG</name>
<dbReference type="InterPro" id="IPR027417">
    <property type="entry name" value="P-loop_NTPase"/>
</dbReference>
<gene>
    <name evidence="17" type="primary">SNZ1_1</name>
    <name evidence="17" type="ORF">GGI25_000506</name>
</gene>
<dbReference type="AlphaFoldDB" id="A0A9W8GC50"/>
<dbReference type="InterPro" id="IPR033755">
    <property type="entry name" value="PdxS/SNZ_N"/>
</dbReference>
<dbReference type="InterPro" id="IPR003593">
    <property type="entry name" value="AAA+_ATPase"/>
</dbReference>
<dbReference type="GO" id="GO:0036381">
    <property type="term" value="F:pyridoxal 5'-phosphate synthase (glutamine hydrolysing) activity"/>
    <property type="evidence" value="ECO:0007669"/>
    <property type="project" value="UniProtKB-EC"/>
</dbReference>
<evidence type="ECO:0000256" key="14">
    <source>
        <dbReference type="PROSITE-ProRule" id="PRU00481"/>
    </source>
</evidence>
<keyword evidence="11 17" id="KW-0456">Lyase</keyword>
<sequence>MSTDFKTPTNLTESATATDDVGNDQAAAFKVKTGLAQMLKGGVIMDVVNAEQARIAEEAGACAVMALERVPADIRKDGGVARMSDPKMIGEIIDAVTIPVMAKVRIGHFVEAQVIEAIGVDYIDESEVLTPADDTYHIEKHDFKIPFVCGARNLGEALRRISEGAAMIRTKGEAGTGDVIQAVKHMRTMNAQIRHAQSLEKMELYNYAKELGVSIELLREVVRLGRLPVVNFAAGGVATPADAAMMMQLGCDGVFVGSGIFKSGNPAKRASAIVKAVTHFRDAKVLVEVSEDLGEAMVGINCDSLAENERLEKLKHGENIGVVGRTGAGKSTLSLALLRFVEASSGCILLDGVGISKIGLEELRRSVTIVPQDPVLLNDTICFNLDPLNEHPDVIVWDALRSTHLMRENSSQNTSRASSINEGANSTDGDTPLLERMGDIFSSLDAGIKENGQNLSLGQWQLVALARAFVRRSRLLIMDEATATVDFDTDDRIQRTIRGYEFANSTLLCIAHRLCTIIDYDRVLVLDNRKVVEFDMPYCLLQNKGRVFRSMYEKAGSTSI</sequence>
<reference evidence="17" key="1">
    <citation type="submission" date="2022-07" db="EMBL/GenBank/DDBJ databases">
        <title>Phylogenomic reconstructions and comparative analyses of Kickxellomycotina fungi.</title>
        <authorList>
            <person name="Reynolds N.K."/>
            <person name="Stajich J.E."/>
            <person name="Barry K."/>
            <person name="Grigoriev I.V."/>
            <person name="Crous P."/>
            <person name="Smith M.E."/>
        </authorList>
    </citation>
    <scope>NUCLEOTIDE SEQUENCE</scope>
    <source>
        <strain evidence="17">NRRL 3115</strain>
    </source>
</reference>
<keyword evidence="6" id="KW-0547">Nucleotide-binding</keyword>
<evidence type="ECO:0000313" key="17">
    <source>
        <dbReference type="EMBL" id="KAJ2680533.1"/>
    </source>
</evidence>
<keyword evidence="8" id="KW-0663">Pyridoxal phosphate</keyword>
<evidence type="ECO:0000259" key="16">
    <source>
        <dbReference type="PROSITE" id="PS50893"/>
    </source>
</evidence>
<evidence type="ECO:0000256" key="7">
    <source>
        <dbReference type="ARBA" id="ARBA00022840"/>
    </source>
</evidence>
<organism evidence="17 18">
    <name type="scientific">Coemansia spiralis</name>
    <dbReference type="NCBI Taxonomy" id="417178"/>
    <lineage>
        <taxon>Eukaryota</taxon>
        <taxon>Fungi</taxon>
        <taxon>Fungi incertae sedis</taxon>
        <taxon>Zoopagomycota</taxon>
        <taxon>Kickxellomycotina</taxon>
        <taxon>Kickxellomycetes</taxon>
        <taxon>Kickxellales</taxon>
        <taxon>Kickxellaceae</taxon>
        <taxon>Coemansia</taxon>
    </lineage>
</organism>
<evidence type="ECO:0000256" key="1">
    <source>
        <dbReference type="ARBA" id="ARBA00004737"/>
    </source>
</evidence>
<dbReference type="CDD" id="cd03244">
    <property type="entry name" value="ABCC_MRP_domain2"/>
    <property type="match status" value="1"/>
</dbReference>
<keyword evidence="4" id="KW-0813">Transport</keyword>
<dbReference type="HAMAP" id="MF_01824">
    <property type="entry name" value="PdxS"/>
    <property type="match status" value="1"/>
</dbReference>
<evidence type="ECO:0000256" key="9">
    <source>
        <dbReference type="ARBA" id="ARBA00022989"/>
    </source>
</evidence>
<dbReference type="OrthoDB" id="1660966at2759"/>
<dbReference type="GO" id="GO:0042823">
    <property type="term" value="P:pyridoxal phosphate biosynthetic process"/>
    <property type="evidence" value="ECO:0007669"/>
    <property type="project" value="InterPro"/>
</dbReference>
<evidence type="ECO:0000256" key="8">
    <source>
        <dbReference type="ARBA" id="ARBA00022898"/>
    </source>
</evidence>
<dbReference type="FunFam" id="3.20.20.70:FF:000001">
    <property type="entry name" value="Pyridoxine biosynthesis protein PDX1"/>
    <property type="match status" value="1"/>
</dbReference>
<dbReference type="Gene3D" id="3.20.20.70">
    <property type="entry name" value="Aldolase class I"/>
    <property type="match status" value="1"/>
</dbReference>
<comment type="catalytic activity">
    <reaction evidence="13">
        <text>aldehydo-D-ribose 5-phosphate + D-glyceraldehyde 3-phosphate + L-glutamine = pyridoxal 5'-phosphate + L-glutamate + phosphate + 3 H2O + H(+)</text>
        <dbReference type="Rhea" id="RHEA:31507"/>
        <dbReference type="ChEBI" id="CHEBI:15377"/>
        <dbReference type="ChEBI" id="CHEBI:15378"/>
        <dbReference type="ChEBI" id="CHEBI:29985"/>
        <dbReference type="ChEBI" id="CHEBI:43474"/>
        <dbReference type="ChEBI" id="CHEBI:58273"/>
        <dbReference type="ChEBI" id="CHEBI:58359"/>
        <dbReference type="ChEBI" id="CHEBI:59776"/>
        <dbReference type="ChEBI" id="CHEBI:597326"/>
        <dbReference type="EC" id="4.3.3.6"/>
    </reaction>
</comment>
<comment type="similarity">
    <text evidence="2 14">Belongs to the PdxS/SNZ family.</text>
</comment>
<keyword evidence="12" id="KW-0704">Schiff base</keyword>
<evidence type="ECO:0000256" key="15">
    <source>
        <dbReference type="SAM" id="MobiDB-lite"/>
    </source>
</evidence>
<evidence type="ECO:0000256" key="3">
    <source>
        <dbReference type="ARBA" id="ARBA00012084"/>
    </source>
</evidence>
<dbReference type="NCBIfam" id="TIGR00343">
    <property type="entry name" value="pyridoxal 5'-phosphate synthase lyase subunit PdxS"/>
    <property type="match status" value="1"/>
</dbReference>
<protein>
    <recommendedName>
        <fullName evidence="3">pyridoxal 5'-phosphate synthase (glutamine hydrolyzing)</fullName>
        <ecNumber evidence="3">4.3.3.6</ecNumber>
    </recommendedName>
</protein>
<dbReference type="PANTHER" id="PTHR31829:SF0">
    <property type="entry name" value="PYRIDOXAL 5'-PHOSPHATE SYNTHASE SUBUNIT SNZ1-RELATED"/>
    <property type="match status" value="1"/>
</dbReference>
<dbReference type="PROSITE" id="PS51129">
    <property type="entry name" value="PDXS_SNZ_2"/>
    <property type="match status" value="1"/>
</dbReference>
<dbReference type="GO" id="GO:0016887">
    <property type="term" value="F:ATP hydrolysis activity"/>
    <property type="evidence" value="ECO:0007669"/>
    <property type="project" value="InterPro"/>
</dbReference>
<dbReference type="CDD" id="cd04727">
    <property type="entry name" value="pdxS"/>
    <property type="match status" value="1"/>
</dbReference>
<evidence type="ECO:0000256" key="10">
    <source>
        <dbReference type="ARBA" id="ARBA00023136"/>
    </source>
</evidence>
<evidence type="ECO:0000256" key="5">
    <source>
        <dbReference type="ARBA" id="ARBA00022692"/>
    </source>
</evidence>
<dbReference type="SUPFAM" id="SSF51366">
    <property type="entry name" value="Ribulose-phoshate binding barrel"/>
    <property type="match status" value="1"/>
</dbReference>
<evidence type="ECO:0000256" key="13">
    <source>
        <dbReference type="ARBA" id="ARBA00047992"/>
    </source>
</evidence>